<evidence type="ECO:0000313" key="5">
    <source>
        <dbReference type="EMBL" id="BAK64632.1"/>
    </source>
</evidence>
<dbReference type="PRINTS" id="PR00035">
    <property type="entry name" value="HTHGNTR"/>
</dbReference>
<dbReference type="GO" id="GO:0003700">
    <property type="term" value="F:DNA-binding transcription factor activity"/>
    <property type="evidence" value="ECO:0007669"/>
    <property type="project" value="InterPro"/>
</dbReference>
<gene>
    <name evidence="5" type="primary">revP</name>
    <name evidence="6" type="ORF">RVR_8613</name>
</gene>
<dbReference type="PANTHER" id="PTHR43537">
    <property type="entry name" value="TRANSCRIPTIONAL REGULATOR, GNTR FAMILY"/>
    <property type="match status" value="1"/>
</dbReference>
<dbReference type="Pfam" id="PF07729">
    <property type="entry name" value="FCD"/>
    <property type="match status" value="1"/>
</dbReference>
<proteinExistence type="predicted"/>
<reference evidence="6 7" key="4">
    <citation type="journal article" date="2020" name="Sci. Rep.">
        <title>beta-carboline chemical signals induce reveromycin production through a LuxR family regulator in Streptomyces sp. SN-593.</title>
        <authorList>
            <person name="Panthee S."/>
            <person name="Kito N."/>
            <person name="Hayashi T."/>
            <person name="Shimizu T."/>
            <person name="Ishikawa J."/>
            <person name="Hamamoto H."/>
            <person name="Osada H."/>
            <person name="Takahashi S."/>
        </authorList>
    </citation>
    <scope>NUCLEOTIDE SEQUENCE [LARGE SCALE GENOMIC DNA]</scope>
    <source>
        <strain evidence="6 7">SN-593</strain>
    </source>
</reference>
<dbReference type="Pfam" id="PF00392">
    <property type="entry name" value="GntR"/>
    <property type="match status" value="1"/>
</dbReference>
<dbReference type="InterPro" id="IPR011711">
    <property type="entry name" value="GntR_C"/>
</dbReference>
<dbReference type="GO" id="GO:0003677">
    <property type="term" value="F:DNA binding"/>
    <property type="evidence" value="ECO:0007669"/>
    <property type="project" value="UniProtKB-KW"/>
</dbReference>
<keyword evidence="2" id="KW-0238">DNA-binding</keyword>
<protein>
    <submittedName>
        <fullName evidence="5">Putative transcriptional regulator</fullName>
    </submittedName>
</protein>
<reference evidence="5 7" key="3">
    <citation type="journal article" date="2011" name="Nat. Chem. Biol.">
        <title>Reveromycin A biosynthesis uses RevG and RevJ for stereospecific spiroacetal formation.</title>
        <authorList>
            <person name="Takahashi S."/>
            <person name="Toyoda A."/>
            <person name="Sekiyama Y."/>
            <person name="Takagi H."/>
            <person name="Nogawa T."/>
            <person name="Uramoto M."/>
            <person name="Suzuki R."/>
            <person name="Koshino H."/>
            <person name="Kumano T."/>
            <person name="Panthee S."/>
            <person name="Dairi T."/>
            <person name="Ishikawa J."/>
            <person name="Ikeda H."/>
            <person name="Sakaki Y."/>
            <person name="Osada H."/>
        </authorList>
    </citation>
    <scope>NUCLEOTIDE SEQUENCE</scope>
    <source>
        <strain evidence="5 7">SN-593</strain>
    </source>
</reference>
<dbReference type="SUPFAM" id="SSF46785">
    <property type="entry name" value="Winged helix' DNA-binding domain"/>
    <property type="match status" value="1"/>
</dbReference>
<evidence type="ECO:0000256" key="2">
    <source>
        <dbReference type="ARBA" id="ARBA00023125"/>
    </source>
</evidence>
<dbReference type="Proteomes" id="UP000595703">
    <property type="component" value="Chromosome"/>
</dbReference>
<dbReference type="InterPro" id="IPR008920">
    <property type="entry name" value="TF_FadR/GntR_C"/>
</dbReference>
<evidence type="ECO:0000256" key="1">
    <source>
        <dbReference type="ARBA" id="ARBA00023015"/>
    </source>
</evidence>
<dbReference type="SMART" id="SM00895">
    <property type="entry name" value="FCD"/>
    <property type="match status" value="1"/>
</dbReference>
<dbReference type="SMART" id="SM00345">
    <property type="entry name" value="HTH_GNTR"/>
    <property type="match status" value="1"/>
</dbReference>
<dbReference type="SUPFAM" id="SSF48008">
    <property type="entry name" value="GntR ligand-binding domain-like"/>
    <property type="match status" value="1"/>
</dbReference>
<dbReference type="AlphaFoldDB" id="G1UDT6"/>
<dbReference type="Gene3D" id="1.20.120.530">
    <property type="entry name" value="GntR ligand-binding domain-like"/>
    <property type="match status" value="1"/>
</dbReference>
<evidence type="ECO:0000256" key="3">
    <source>
        <dbReference type="ARBA" id="ARBA00023163"/>
    </source>
</evidence>
<organism evidence="5">
    <name type="scientific">Actinacidiphila reveromycinica</name>
    <dbReference type="NCBI Taxonomy" id="659352"/>
    <lineage>
        <taxon>Bacteria</taxon>
        <taxon>Bacillati</taxon>
        <taxon>Actinomycetota</taxon>
        <taxon>Actinomycetes</taxon>
        <taxon>Kitasatosporales</taxon>
        <taxon>Streptomycetaceae</taxon>
        <taxon>Actinacidiphila</taxon>
    </lineage>
</organism>
<dbReference type="Gene3D" id="1.10.10.10">
    <property type="entry name" value="Winged helix-like DNA-binding domain superfamily/Winged helix DNA-binding domain"/>
    <property type="match status" value="1"/>
</dbReference>
<feature type="domain" description="HTH gntR-type" evidence="4">
    <location>
        <begin position="9"/>
        <end position="76"/>
    </location>
</feature>
<dbReference type="EMBL" id="AP018365">
    <property type="protein sequence ID" value="BBB01289.1"/>
    <property type="molecule type" value="Genomic_DNA"/>
</dbReference>
<reference evidence="6 7" key="2">
    <citation type="journal article" date="2011" name="J. Antibiot.">
        <title>Furaquinocins I and J: novel polyketide isoprenoid hybrid compounds from Streptomyces reveromyceticus SN-593.</title>
        <authorList>
            <person name="Panthee S."/>
            <person name="Takahashi S."/>
            <person name="Takagi H."/>
            <person name="Nogawa T."/>
            <person name="Oowada E."/>
            <person name="Uramoto M."/>
            <person name="Osada H."/>
        </authorList>
    </citation>
    <scope>NUCLEOTIDE SEQUENCE [LARGE SCALE GENOMIC DNA]</scope>
    <source>
        <strain evidence="6 7">SN-593</strain>
    </source>
</reference>
<dbReference type="CDD" id="cd07377">
    <property type="entry name" value="WHTH_GntR"/>
    <property type="match status" value="1"/>
</dbReference>
<dbReference type="InterPro" id="IPR000524">
    <property type="entry name" value="Tscrpt_reg_HTH_GntR"/>
</dbReference>
<dbReference type="KEGG" id="arev:RVR_8613"/>
<dbReference type="RefSeq" id="WP_202237203.1">
    <property type="nucleotide sequence ID" value="NZ_AP018365.1"/>
</dbReference>
<dbReference type="InterPro" id="IPR036390">
    <property type="entry name" value="WH_DNA-bd_sf"/>
</dbReference>
<keyword evidence="3" id="KW-0804">Transcription</keyword>
<reference evidence="6 7" key="1">
    <citation type="journal article" date="2010" name="J. Bacteriol.">
        <title>Biochemical characterization of a novel indole prenyltransferase from Streptomyces sp. SN-593.</title>
        <authorList>
            <person name="Takahashi S."/>
            <person name="Takagi H."/>
            <person name="Toyoda A."/>
            <person name="Uramoto M."/>
            <person name="Nogawa T."/>
            <person name="Ueki M."/>
            <person name="Sakaki Y."/>
            <person name="Osada H."/>
        </authorList>
    </citation>
    <scope>NUCLEOTIDE SEQUENCE [LARGE SCALE GENOMIC DNA]</scope>
    <source>
        <strain evidence="6 7">SN-593</strain>
    </source>
</reference>
<keyword evidence="7" id="KW-1185">Reference proteome</keyword>
<evidence type="ECO:0000313" key="7">
    <source>
        <dbReference type="Proteomes" id="UP000595703"/>
    </source>
</evidence>
<evidence type="ECO:0000313" key="6">
    <source>
        <dbReference type="EMBL" id="BBB01289.1"/>
    </source>
</evidence>
<dbReference type="InterPro" id="IPR036388">
    <property type="entry name" value="WH-like_DNA-bd_sf"/>
</dbReference>
<dbReference type="EMBL" id="AB568601">
    <property type="protein sequence ID" value="BAK64632.1"/>
    <property type="molecule type" value="Genomic_DNA"/>
</dbReference>
<sequence>MAQDRKSGRAGRSAVQQGVRQALAAGDMVPGQRLVEQELSDGFGVTRSSVREALQELAAEGLVELVPNRGARVRVVSIEDAVLITECRSALEVLCARRAAVHATDDDRQALGGIGEGMRAAVAEGALDTYSALNRRLHERVAAASGQTVAESLLDRLNAQMVRHQFRLAARAGRPAQSLPQHLAIIDAIVAGDPDAAEKATRAHLDSVLEQVRATAGGAPSLVP</sequence>
<dbReference type="PANTHER" id="PTHR43537:SF24">
    <property type="entry name" value="GLUCONATE OPERON TRANSCRIPTIONAL REPRESSOR"/>
    <property type="match status" value="1"/>
</dbReference>
<accession>G1UDT6</accession>
<evidence type="ECO:0000259" key="4">
    <source>
        <dbReference type="PROSITE" id="PS50949"/>
    </source>
</evidence>
<name>G1UDT6_9ACTN</name>
<dbReference type="PROSITE" id="PS50949">
    <property type="entry name" value="HTH_GNTR"/>
    <property type="match status" value="1"/>
</dbReference>
<keyword evidence="1" id="KW-0805">Transcription regulation</keyword>